<dbReference type="EMBL" id="FMZO01000024">
    <property type="protein sequence ID" value="SDE15997.1"/>
    <property type="molecule type" value="Genomic_DNA"/>
</dbReference>
<dbReference type="STRING" id="1285928.SAMN04487894_12424"/>
<evidence type="ECO:0000313" key="1">
    <source>
        <dbReference type="EMBL" id="SDE15997.1"/>
    </source>
</evidence>
<sequence>MCFFVMRPLFNAPETGIFDDTKSKKMLYKEFKESLAATEQPAGMGALQSGLWHAAKGNWEAAHQVAQDHEGERDFDRLHAYLHRVEGDSWNADYWYRRAGTTMPAQSPEEELESLIQLWS</sequence>
<name>A0A1G7ANF7_NIADE</name>
<proteinExistence type="predicted"/>
<reference evidence="2" key="1">
    <citation type="submission" date="2016-10" db="EMBL/GenBank/DDBJ databases">
        <authorList>
            <person name="Varghese N."/>
            <person name="Submissions S."/>
        </authorList>
    </citation>
    <scope>NUCLEOTIDE SEQUENCE [LARGE SCALE GENOMIC DNA]</scope>
    <source>
        <strain evidence="2">DSM 25811 / CCM 8410 / LMG 26954 / E90</strain>
    </source>
</reference>
<gene>
    <name evidence="1" type="ORF">SAMN04487894_12424</name>
</gene>
<protein>
    <submittedName>
        <fullName evidence="1">Uncharacterized protein</fullName>
    </submittedName>
</protein>
<evidence type="ECO:0000313" key="2">
    <source>
        <dbReference type="Proteomes" id="UP000198757"/>
    </source>
</evidence>
<keyword evidence="2" id="KW-1185">Reference proteome</keyword>
<accession>A0A1G7ANF7</accession>
<dbReference type="Proteomes" id="UP000198757">
    <property type="component" value="Unassembled WGS sequence"/>
</dbReference>
<dbReference type="AlphaFoldDB" id="A0A1G7ANF7"/>
<organism evidence="1 2">
    <name type="scientific">Niabella drilacis (strain DSM 25811 / CCM 8410 / CCUG 62505 / LMG 26954 / E90)</name>
    <dbReference type="NCBI Taxonomy" id="1285928"/>
    <lineage>
        <taxon>Bacteria</taxon>
        <taxon>Pseudomonadati</taxon>
        <taxon>Bacteroidota</taxon>
        <taxon>Chitinophagia</taxon>
        <taxon>Chitinophagales</taxon>
        <taxon>Chitinophagaceae</taxon>
        <taxon>Niabella</taxon>
    </lineage>
</organism>